<dbReference type="SUPFAM" id="SSF53448">
    <property type="entry name" value="Nucleotide-diphospho-sugar transferases"/>
    <property type="match status" value="1"/>
</dbReference>
<gene>
    <name evidence="2" type="ORF">HKX05_03760</name>
    <name evidence="3" type="ORF">HLV41_14235</name>
</gene>
<keyword evidence="5" id="KW-1185">Reference proteome</keyword>
<reference evidence="4 5" key="1">
    <citation type="submission" date="2020-05" db="EMBL/GenBank/DDBJ databases">
        <title>Draft Genome Sequences of Sphingomonas sp. Isolated from the International Space Station.</title>
        <authorList>
            <person name="Bijlani S."/>
            <person name="Singh N.K."/>
            <person name="Mason C.E."/>
            <person name="Wang C.C."/>
            <person name="Venkateswaran K."/>
        </authorList>
    </citation>
    <scope>NUCLEOTIDE SEQUENCE [LARGE SCALE GENOMIC DNA]</scope>
    <source>
        <strain evidence="2 5">IIF7SW-B5</strain>
        <strain evidence="3">ISS-IIF7SWP</strain>
    </source>
</reference>
<dbReference type="Gene3D" id="3.90.550.10">
    <property type="entry name" value="Spore Coat Polysaccharide Biosynthesis Protein SpsA, Chain A"/>
    <property type="match status" value="1"/>
</dbReference>
<keyword evidence="3" id="KW-0808">Transferase</keyword>
<dbReference type="AlphaFoldDB" id="A0A7Y7QY60"/>
<evidence type="ECO:0000313" key="4">
    <source>
        <dbReference type="Proteomes" id="UP000531581"/>
    </source>
</evidence>
<dbReference type="Pfam" id="PF00535">
    <property type="entry name" value="Glycos_transf_2"/>
    <property type="match status" value="1"/>
</dbReference>
<evidence type="ECO:0000313" key="3">
    <source>
        <dbReference type="EMBL" id="NVP32208.1"/>
    </source>
</evidence>
<feature type="domain" description="Glycosyltransferase 2-like" evidence="1">
    <location>
        <begin position="22"/>
        <end position="142"/>
    </location>
</feature>
<dbReference type="PANTHER" id="PTHR43685:SF2">
    <property type="entry name" value="GLYCOSYLTRANSFERASE 2-LIKE DOMAIN-CONTAINING PROTEIN"/>
    <property type="match status" value="1"/>
</dbReference>
<dbReference type="InterPro" id="IPR029044">
    <property type="entry name" value="Nucleotide-diphossugar_trans"/>
</dbReference>
<comment type="caution">
    <text evidence="3">The sequence shown here is derived from an EMBL/GenBank/DDBJ whole genome shotgun (WGS) entry which is preliminary data.</text>
</comment>
<proteinExistence type="predicted"/>
<dbReference type="CDD" id="cd00761">
    <property type="entry name" value="Glyco_tranf_GTA_type"/>
    <property type="match status" value="1"/>
</dbReference>
<sequence>MNDMSPPAPRPERPSASRPRVSVVMACYNVARHLPVSIASLFDQTLADWELLAVDDGSADDTLAVLHRYAQTDPRIRVLAMERNSGPSAARNRALDEARGEWVTILDADDRVLPERLAHMVGAAEAGSFDMVCDDLLFYDEAADCITGHAFTLASPQEPLDLERFVMSERPHSPFNYGFLKPLFARSFLETHGIRYSEEIRLAEDFMLVAELLLCGARAALLDEAMYVYTTQTGASSGQQSSGTRTNFRPEIRIELADTLIARYRDRADTAQMAILHRYRGWQVMYAHAHRMGRYRHERDHGPMLRLALRHPRAAWHYMSCTRWGRLLRPRA</sequence>
<dbReference type="PANTHER" id="PTHR43685">
    <property type="entry name" value="GLYCOSYLTRANSFERASE"/>
    <property type="match status" value="1"/>
</dbReference>
<evidence type="ECO:0000259" key="1">
    <source>
        <dbReference type="Pfam" id="PF00535"/>
    </source>
</evidence>
<dbReference type="InterPro" id="IPR050834">
    <property type="entry name" value="Glycosyltransf_2"/>
</dbReference>
<dbReference type="GO" id="GO:0016740">
    <property type="term" value="F:transferase activity"/>
    <property type="evidence" value="ECO:0007669"/>
    <property type="project" value="UniProtKB-KW"/>
</dbReference>
<dbReference type="Proteomes" id="UP000531581">
    <property type="component" value="Unassembled WGS sequence"/>
</dbReference>
<organism evidence="3 4">
    <name type="scientific">Sphingomonas sanguinis</name>
    <dbReference type="NCBI Taxonomy" id="33051"/>
    <lineage>
        <taxon>Bacteria</taxon>
        <taxon>Pseudomonadati</taxon>
        <taxon>Pseudomonadota</taxon>
        <taxon>Alphaproteobacteria</taxon>
        <taxon>Sphingomonadales</taxon>
        <taxon>Sphingomonadaceae</taxon>
        <taxon>Sphingomonas</taxon>
    </lineage>
</organism>
<dbReference type="Proteomes" id="UP000557656">
    <property type="component" value="Unassembled WGS sequence"/>
</dbReference>
<protein>
    <submittedName>
        <fullName evidence="3">Glycosyltransferase</fullName>
    </submittedName>
</protein>
<dbReference type="EMBL" id="JABYQV010000012">
    <property type="protein sequence ID" value="NVP32208.1"/>
    <property type="molecule type" value="Genomic_DNA"/>
</dbReference>
<name>A0A7Y7QY60_9SPHN</name>
<dbReference type="EMBL" id="JABEOV010000005">
    <property type="protein sequence ID" value="NNG52462.1"/>
    <property type="molecule type" value="Genomic_DNA"/>
</dbReference>
<evidence type="ECO:0000313" key="2">
    <source>
        <dbReference type="EMBL" id="NNG52462.1"/>
    </source>
</evidence>
<dbReference type="InterPro" id="IPR001173">
    <property type="entry name" value="Glyco_trans_2-like"/>
</dbReference>
<accession>A0A7Y7QY60</accession>
<evidence type="ECO:0000313" key="5">
    <source>
        <dbReference type="Proteomes" id="UP000557656"/>
    </source>
</evidence>